<evidence type="ECO:0000256" key="1">
    <source>
        <dbReference type="SAM" id="MobiDB-lite"/>
    </source>
</evidence>
<feature type="compositionally biased region" description="Polar residues" evidence="1">
    <location>
        <begin position="247"/>
        <end position="264"/>
    </location>
</feature>
<protein>
    <submittedName>
        <fullName evidence="2">Uncharacterized protein</fullName>
    </submittedName>
</protein>
<feature type="compositionally biased region" description="Polar residues" evidence="1">
    <location>
        <begin position="194"/>
        <end position="206"/>
    </location>
</feature>
<organism evidence="2">
    <name type="scientific">Cuerna arida</name>
    <dbReference type="NCBI Taxonomy" id="1464854"/>
    <lineage>
        <taxon>Eukaryota</taxon>
        <taxon>Metazoa</taxon>
        <taxon>Ecdysozoa</taxon>
        <taxon>Arthropoda</taxon>
        <taxon>Hexapoda</taxon>
        <taxon>Insecta</taxon>
        <taxon>Pterygota</taxon>
        <taxon>Neoptera</taxon>
        <taxon>Paraneoptera</taxon>
        <taxon>Hemiptera</taxon>
        <taxon>Auchenorrhyncha</taxon>
        <taxon>Membracoidea</taxon>
        <taxon>Cicadellidae</taxon>
        <taxon>Cicadellinae</taxon>
        <taxon>Proconiini</taxon>
        <taxon>Cuerna</taxon>
    </lineage>
</organism>
<gene>
    <name evidence="2" type="ORF">g.28604</name>
</gene>
<dbReference type="AlphaFoldDB" id="A0A1B6GR92"/>
<sequence length="754" mass="88704">SEYSRYKGLENDEYKSYGSPHYQSSSTLDHKISDYPNHRIDTLRHFQVSDHKSYNDSKGQFFDSSRDVSNNYPVKKQDMSSLHIQSNPCETQTSLSFLPKSDQSVISSMRRDTYNNQRQIDTGYQEEEYKTSKIRRYESVSSIDQESPNTWQSKFDQPDILSMRSDTYNNKRQIDTGHQEEEYNTSKIRRYESESSIGQDSPNTWHSKFDQPDILSMRSDTYNNKRQIDTGHQEEEYNTSKIRRYESVSSIDQESPNTWQSKSNQSRRDFRDFFDLQDRDEVRVNDRFGEISRHNEEYKGQAPRFKNNLHNITPSVPIDDYVNTKLSRKTEPQAPRFFHHNSENDSQTKSISKNFVNELELKQTEKNKYRPEQLEKIYHTAYTVSTKNLIHLLRELVVCYFFSEKGVPMKKNDYFNVINESFKRSNISQPDFQYGTSGQTKFCLVFWEDKLLIKKGCVDGNLVFLQKSILKLLMERLLECCYSIKPNFNFFGKKGLDMKMSKREIPGLFRVVTRKDAPTAEDAITYIDNFFKVDTDCELVFPRQEEFTVTDFLAIQEYVTAKGLDHICDEANHMTVFVRRTPQYWRDKILASGKVYNDKYFICPPTGLSLVKNDPLLQQPISAVPELNVPKESGVQQNKTAERDMEIVYGWDPNVHNTACEKQDTNRMVPGPTEEEKRQCLQRIVDIQEKYSGRKGRKKKNKRQQCMRSIADEKVRMGIPLDEIRELQFVGKKRRKKARLMQEMWAKKYASRSN</sequence>
<reference evidence="2" key="1">
    <citation type="submission" date="2015-11" db="EMBL/GenBank/DDBJ databases">
        <title>De novo transcriptome assembly of four potential Pierce s Disease insect vectors from Arizona vineyards.</title>
        <authorList>
            <person name="Tassone E.E."/>
        </authorList>
    </citation>
    <scope>NUCLEOTIDE SEQUENCE</scope>
</reference>
<dbReference type="EMBL" id="GECZ01004818">
    <property type="protein sequence ID" value="JAS64951.1"/>
    <property type="molecule type" value="Transcribed_RNA"/>
</dbReference>
<feature type="compositionally biased region" description="Basic and acidic residues" evidence="1">
    <location>
        <begin position="172"/>
        <end position="181"/>
    </location>
</feature>
<feature type="non-terminal residue" evidence="2">
    <location>
        <position position="1"/>
    </location>
</feature>
<feature type="region of interest" description="Disordered" evidence="1">
    <location>
        <begin position="168"/>
        <end position="266"/>
    </location>
</feature>
<feature type="region of interest" description="Disordered" evidence="1">
    <location>
        <begin position="1"/>
        <end position="34"/>
    </location>
</feature>
<name>A0A1B6GR92_9HEMI</name>
<evidence type="ECO:0000313" key="2">
    <source>
        <dbReference type="EMBL" id="JAS64951.1"/>
    </source>
</evidence>
<proteinExistence type="predicted"/>
<feature type="compositionally biased region" description="Basic and acidic residues" evidence="1">
    <location>
        <begin position="226"/>
        <end position="235"/>
    </location>
</feature>
<accession>A0A1B6GR92</accession>
<feature type="compositionally biased region" description="Basic and acidic residues" evidence="1">
    <location>
        <begin position="1"/>
        <end position="15"/>
    </location>
</feature>